<name>A0ABT9VLS4_9BACI</name>
<evidence type="ECO:0000313" key="4">
    <source>
        <dbReference type="Proteomes" id="UP001225646"/>
    </source>
</evidence>
<protein>
    <submittedName>
        <fullName evidence="3">Mg2+ and Co2+ transporter CorA</fullName>
    </submittedName>
</protein>
<keyword evidence="1" id="KW-1005">Bacterial flagellum biogenesis</keyword>
<evidence type="ECO:0000256" key="1">
    <source>
        <dbReference type="ARBA" id="ARBA00022795"/>
    </source>
</evidence>
<gene>
    <name evidence="3" type="ORF">J2S06_000995</name>
</gene>
<comment type="caution">
    <text evidence="3">The sequence shown here is derived from an EMBL/GenBank/DDBJ whole genome shotgun (WGS) entry which is preliminary data.</text>
</comment>
<reference evidence="3 4" key="1">
    <citation type="submission" date="2023-07" db="EMBL/GenBank/DDBJ databases">
        <title>Genomic Encyclopedia of Type Strains, Phase IV (KMG-IV): sequencing the most valuable type-strain genomes for metagenomic binning, comparative biology and taxonomic classification.</title>
        <authorList>
            <person name="Goeker M."/>
        </authorList>
    </citation>
    <scope>NUCLEOTIDE SEQUENCE [LARGE SCALE GENOMIC DNA]</scope>
    <source>
        <strain evidence="3 4">DSM 19092</strain>
    </source>
</reference>
<organism evidence="3 4">
    <name type="scientific">Aeribacillus alveayuensis</name>
    <dbReference type="NCBI Taxonomy" id="279215"/>
    <lineage>
        <taxon>Bacteria</taxon>
        <taxon>Bacillati</taxon>
        <taxon>Bacillota</taxon>
        <taxon>Bacilli</taxon>
        <taxon>Bacillales</taxon>
        <taxon>Bacillaceae</taxon>
        <taxon>Aeribacillus</taxon>
    </lineage>
</organism>
<feature type="region of interest" description="Disordered" evidence="2">
    <location>
        <begin position="139"/>
        <end position="162"/>
    </location>
</feature>
<evidence type="ECO:0000313" key="3">
    <source>
        <dbReference type="EMBL" id="MDQ0161921.1"/>
    </source>
</evidence>
<dbReference type="Proteomes" id="UP001225646">
    <property type="component" value="Unassembled WGS sequence"/>
</dbReference>
<evidence type="ECO:0000256" key="2">
    <source>
        <dbReference type="SAM" id="MobiDB-lite"/>
    </source>
</evidence>
<dbReference type="Gene3D" id="1.20.58.300">
    <property type="entry name" value="FlgN-like"/>
    <property type="match status" value="1"/>
</dbReference>
<keyword evidence="4" id="KW-1185">Reference proteome</keyword>
<dbReference type="SUPFAM" id="SSF140566">
    <property type="entry name" value="FlgN-like"/>
    <property type="match status" value="1"/>
</dbReference>
<sequence length="162" mass="18940">MKMVLRIIQTLENLYELHEHLYDLAVKKTEVLKNNEDVSKLKELLKKEQLCIKMIQQKEEERMKQVAAWLGNQEDQSLTACIEKASGADKKKLEHLKDSFLEIMTKLKAANELNEQLTHYALQFINMTLDMVMPQEPALSYQHPKQPQEQLAPRRSMFDSKA</sequence>
<dbReference type="InterPro" id="IPR036679">
    <property type="entry name" value="FlgN-like_sf"/>
</dbReference>
<dbReference type="InterPro" id="IPR007809">
    <property type="entry name" value="FlgN-like"/>
</dbReference>
<proteinExistence type="predicted"/>
<accession>A0ABT9VLS4</accession>
<dbReference type="Pfam" id="PF05130">
    <property type="entry name" value="FlgN"/>
    <property type="match status" value="1"/>
</dbReference>
<dbReference type="EMBL" id="JAUSTR010000002">
    <property type="protein sequence ID" value="MDQ0161921.1"/>
    <property type="molecule type" value="Genomic_DNA"/>
</dbReference>